<evidence type="ECO:0000256" key="2">
    <source>
        <dbReference type="ARBA" id="ARBA00023125"/>
    </source>
</evidence>
<dbReference type="RefSeq" id="WP_083041758.1">
    <property type="nucleotide sequence ID" value="NZ_CP020558.1"/>
</dbReference>
<dbReference type="SUPFAM" id="SSF56349">
    <property type="entry name" value="DNA breaking-rejoining enzymes"/>
    <property type="match status" value="1"/>
</dbReference>
<organism evidence="7 8">
    <name type="scientific">Paenibacillus larvae subsp. pulvifaciens</name>
    <dbReference type="NCBI Taxonomy" id="1477"/>
    <lineage>
        <taxon>Bacteria</taxon>
        <taxon>Bacillati</taxon>
        <taxon>Bacillota</taxon>
        <taxon>Bacilli</taxon>
        <taxon>Bacillales</taxon>
        <taxon>Paenibacillaceae</taxon>
        <taxon>Paenibacillus</taxon>
    </lineage>
</organism>
<proteinExistence type="inferred from homology"/>
<protein>
    <submittedName>
        <fullName evidence="7">Recombinase XerD</fullName>
    </submittedName>
</protein>
<evidence type="ECO:0000256" key="1">
    <source>
        <dbReference type="ARBA" id="ARBA00008857"/>
    </source>
</evidence>
<evidence type="ECO:0000313" key="7">
    <source>
        <dbReference type="EMBL" id="ARF70777.1"/>
    </source>
</evidence>
<dbReference type="GO" id="GO:0015074">
    <property type="term" value="P:DNA integration"/>
    <property type="evidence" value="ECO:0007669"/>
    <property type="project" value="InterPro"/>
</dbReference>
<keyword evidence="7" id="KW-0614">Plasmid</keyword>
<gene>
    <name evidence="7" type="ORF">B7C51_25235</name>
</gene>
<accession>A0A1V0V028</accession>
<dbReference type="Pfam" id="PF00589">
    <property type="entry name" value="Phage_integrase"/>
    <property type="match status" value="1"/>
</dbReference>
<keyword evidence="2 4" id="KW-0238">DNA-binding</keyword>
<evidence type="ECO:0000256" key="3">
    <source>
        <dbReference type="ARBA" id="ARBA00023172"/>
    </source>
</evidence>
<dbReference type="InterPro" id="IPR010998">
    <property type="entry name" value="Integrase_recombinase_N"/>
</dbReference>
<dbReference type="InterPro" id="IPR013762">
    <property type="entry name" value="Integrase-like_cat_sf"/>
</dbReference>
<dbReference type="PROSITE" id="PS51900">
    <property type="entry name" value="CB"/>
    <property type="match status" value="1"/>
</dbReference>
<dbReference type="InterPro" id="IPR044068">
    <property type="entry name" value="CB"/>
</dbReference>
<evidence type="ECO:0000256" key="4">
    <source>
        <dbReference type="PROSITE-ProRule" id="PRU01248"/>
    </source>
</evidence>
<comment type="similarity">
    <text evidence="1">Belongs to the 'phage' integrase family.</text>
</comment>
<reference evidence="7 8" key="1">
    <citation type="submission" date="2017-03" db="EMBL/GenBank/DDBJ databases">
        <title>Paenibacillus larvae genome sequencing.</title>
        <authorList>
            <person name="Dingman D.W."/>
        </authorList>
    </citation>
    <scope>NUCLEOTIDE SEQUENCE [LARGE SCALE GENOMIC DNA]</scope>
    <source>
        <strain evidence="7 8">SAG 10367</strain>
        <plasmid evidence="8">pplp3</plasmid>
    </source>
</reference>
<feature type="domain" description="Tyr recombinase" evidence="5">
    <location>
        <begin position="135"/>
        <end position="318"/>
    </location>
</feature>
<dbReference type="PANTHER" id="PTHR30349">
    <property type="entry name" value="PHAGE INTEGRASE-RELATED"/>
    <property type="match status" value="1"/>
</dbReference>
<dbReference type="AlphaFoldDB" id="A0A1V0V028"/>
<sequence length="322" mass="37790">MARKYVIYATKEKIEKINKKNKEHIRKYFVSKNMNLSEVSKKSYESDFNQWLVYIMENYENVDLLSLDVEDTADMIEDYIAFCSSILGNNERRIQRRMSSISSFYLNLKKKRKIESNPLDYLDRPKVGKGEKLQIKQTFLTKSQIEEIRKGLKQIGKTQLELYFELSLSTMARVNAISNIKLEQIDLKNRKINDVLEKEGYIVTLFPSERTVALIKKWIKERENEGIECKYLFVVKHGGKWKKVEKITLQQSWIKQIGNIVSIPELHPHDLRHSGSNLLKDAGMTLEDISKLLNHKSTQTTIDHYLQVNYDKIAEAKSKYEI</sequence>
<keyword evidence="3" id="KW-0233">DNA recombination</keyword>
<dbReference type="InterPro" id="IPR050090">
    <property type="entry name" value="Tyrosine_recombinase_XerCD"/>
</dbReference>
<dbReference type="InterPro" id="IPR011010">
    <property type="entry name" value="DNA_brk_join_enz"/>
</dbReference>
<dbReference type="PROSITE" id="PS51898">
    <property type="entry name" value="TYR_RECOMBINASE"/>
    <property type="match status" value="1"/>
</dbReference>
<feature type="domain" description="Core-binding (CB)" evidence="6">
    <location>
        <begin position="20"/>
        <end position="109"/>
    </location>
</feature>
<dbReference type="InterPro" id="IPR002104">
    <property type="entry name" value="Integrase_catalytic"/>
</dbReference>
<dbReference type="EMBL" id="CP020558">
    <property type="protein sequence ID" value="ARF70777.1"/>
    <property type="molecule type" value="Genomic_DNA"/>
</dbReference>
<name>A0A1V0V028_9BACL</name>
<evidence type="ECO:0000259" key="5">
    <source>
        <dbReference type="PROSITE" id="PS51898"/>
    </source>
</evidence>
<dbReference type="GO" id="GO:0006310">
    <property type="term" value="P:DNA recombination"/>
    <property type="evidence" value="ECO:0007669"/>
    <property type="project" value="UniProtKB-KW"/>
</dbReference>
<evidence type="ECO:0000313" key="8">
    <source>
        <dbReference type="Proteomes" id="UP000192727"/>
    </source>
</evidence>
<dbReference type="Gene3D" id="1.10.150.130">
    <property type="match status" value="1"/>
</dbReference>
<dbReference type="PANTHER" id="PTHR30349:SF41">
    <property type="entry name" value="INTEGRASE_RECOMBINASE PROTEIN MJ0367-RELATED"/>
    <property type="match status" value="1"/>
</dbReference>
<geneLocation type="plasmid" evidence="8">
    <name>pplp3</name>
</geneLocation>
<dbReference type="Gene3D" id="1.10.443.10">
    <property type="entry name" value="Intergrase catalytic core"/>
    <property type="match status" value="1"/>
</dbReference>
<dbReference type="GO" id="GO:0003677">
    <property type="term" value="F:DNA binding"/>
    <property type="evidence" value="ECO:0007669"/>
    <property type="project" value="UniProtKB-UniRule"/>
</dbReference>
<dbReference type="Proteomes" id="UP000192727">
    <property type="component" value="Plasmid pPLP3"/>
</dbReference>
<evidence type="ECO:0000259" key="6">
    <source>
        <dbReference type="PROSITE" id="PS51900"/>
    </source>
</evidence>